<dbReference type="Proteomes" id="UP000233750">
    <property type="component" value="Unassembled WGS sequence"/>
</dbReference>
<accession>A0A8E1W013</accession>
<keyword evidence="2" id="KW-0472">Membrane</keyword>
<dbReference type="RefSeq" id="WP_101437406.1">
    <property type="nucleotide sequence ID" value="NZ_JACJHR010000027.1"/>
</dbReference>
<evidence type="ECO:0000313" key="5">
    <source>
        <dbReference type="Proteomes" id="UP000233750"/>
    </source>
</evidence>
<name>A0A2N3WIZ3_9PSEU</name>
<comment type="caution">
    <text evidence="4">The sequence shown here is derived from an EMBL/GenBank/DDBJ whole genome shotgun (WGS) entry which is preliminary data.</text>
</comment>
<dbReference type="OrthoDB" id="3626872at2"/>
<dbReference type="Proteomes" id="UP000550260">
    <property type="component" value="Unassembled WGS sequence"/>
</dbReference>
<reference evidence="3 6" key="2">
    <citation type="submission" date="2020-08" db="EMBL/GenBank/DDBJ databases">
        <title>Amycolatopsis echigonensis JCM 21831.</title>
        <authorList>
            <person name="Tedsree N."/>
            <person name="Kuncharoen N."/>
            <person name="Likhitwitayawuid K."/>
            <person name="Tanasupawat S."/>
        </authorList>
    </citation>
    <scope>NUCLEOTIDE SEQUENCE [LARGE SCALE GENOMIC DNA]</scope>
    <source>
        <strain evidence="3 6">JCM 21831</strain>
    </source>
</reference>
<dbReference type="EMBL" id="PJMY01000003">
    <property type="protein sequence ID" value="PKV93845.1"/>
    <property type="molecule type" value="Genomic_DNA"/>
</dbReference>
<keyword evidence="2" id="KW-0812">Transmembrane</keyword>
<keyword evidence="5" id="KW-1185">Reference proteome</keyword>
<proteinExistence type="predicted"/>
<gene>
    <name evidence="4" type="ORF">ATK30_4703</name>
    <name evidence="3" type="ORF">H5411_19795</name>
</gene>
<sequence>MTDPYQQQPYPGQDPAQGHPSGPVPAPGYPSGPTPAPGYSSAPVPYGAPMYGSPYAAPYPGAVPLKTSGLAVGGMVVGIVALIFFWVPFFDVVAAITAIGLSWAGMVQAGKPGWTGQGMGIAGLVCGILAAIPAVIFLIWFFVSLSAVGATCAFYC</sequence>
<dbReference type="AlphaFoldDB" id="A0A2N3WIZ3"/>
<evidence type="ECO:0000256" key="2">
    <source>
        <dbReference type="SAM" id="Phobius"/>
    </source>
</evidence>
<evidence type="ECO:0000313" key="6">
    <source>
        <dbReference type="Proteomes" id="UP000550260"/>
    </source>
</evidence>
<feature type="transmembrane region" description="Helical" evidence="2">
    <location>
        <begin position="121"/>
        <end position="143"/>
    </location>
</feature>
<reference evidence="4 5" key="1">
    <citation type="submission" date="2017-12" db="EMBL/GenBank/DDBJ databases">
        <title>Sequencing the genomes of 1000 Actinobacteria strains.</title>
        <authorList>
            <person name="Klenk H.-P."/>
        </authorList>
    </citation>
    <scope>NUCLEOTIDE SEQUENCE [LARGE SCALE GENOMIC DNA]</scope>
    <source>
        <strain evidence="4 5">DSM 45165</strain>
    </source>
</reference>
<keyword evidence="2" id="KW-1133">Transmembrane helix</keyword>
<evidence type="ECO:0000256" key="1">
    <source>
        <dbReference type="SAM" id="MobiDB-lite"/>
    </source>
</evidence>
<feature type="region of interest" description="Disordered" evidence="1">
    <location>
        <begin position="1"/>
        <end position="35"/>
    </location>
</feature>
<feature type="compositionally biased region" description="Pro residues" evidence="1">
    <location>
        <begin position="22"/>
        <end position="35"/>
    </location>
</feature>
<dbReference type="EMBL" id="JACJHR010000027">
    <property type="protein sequence ID" value="MBB2501366.1"/>
    <property type="molecule type" value="Genomic_DNA"/>
</dbReference>
<evidence type="ECO:0000313" key="3">
    <source>
        <dbReference type="EMBL" id="MBB2501366.1"/>
    </source>
</evidence>
<evidence type="ECO:0000313" key="4">
    <source>
        <dbReference type="EMBL" id="PKV93845.1"/>
    </source>
</evidence>
<organism evidence="4 5">
    <name type="scientific">Amycolatopsis echigonensis</name>
    <dbReference type="NCBI Taxonomy" id="2576905"/>
    <lineage>
        <taxon>Bacteria</taxon>
        <taxon>Bacillati</taxon>
        <taxon>Actinomycetota</taxon>
        <taxon>Actinomycetes</taxon>
        <taxon>Pseudonocardiales</taxon>
        <taxon>Pseudonocardiaceae</taxon>
        <taxon>Amycolatopsis</taxon>
    </lineage>
</organism>
<feature type="compositionally biased region" description="Low complexity" evidence="1">
    <location>
        <begin position="1"/>
        <end position="18"/>
    </location>
</feature>
<accession>A0A2N3WIZ3</accession>
<protein>
    <submittedName>
        <fullName evidence="3">DUF4190 domain-containing protein</fullName>
    </submittedName>
</protein>